<evidence type="ECO:0000259" key="4">
    <source>
        <dbReference type="Pfam" id="PF13193"/>
    </source>
</evidence>
<evidence type="ECO:0000256" key="2">
    <source>
        <dbReference type="ARBA" id="ARBA00022598"/>
    </source>
</evidence>
<evidence type="ECO:0000259" key="3">
    <source>
        <dbReference type="Pfam" id="PF00501"/>
    </source>
</evidence>
<comment type="similarity">
    <text evidence="1">Belongs to the ATP-dependent AMP-binding enzyme family.</text>
</comment>
<reference evidence="5" key="1">
    <citation type="submission" date="2019-11" db="EMBL/GenBank/DDBJ databases">
        <title>Genomic insights into an expanded diversity of filamentous marine cyanobacteria reveals the extraordinary biosynthetic potential of Moorea and Okeania.</title>
        <authorList>
            <person name="Ferreira Leao T."/>
            <person name="Wang M."/>
            <person name="Moss N."/>
            <person name="Da Silva R."/>
            <person name="Sanders J."/>
            <person name="Nurk S."/>
            <person name="Gurevich A."/>
            <person name="Humphrey G."/>
            <person name="Reher R."/>
            <person name="Zhu Q."/>
            <person name="Belda-Ferre P."/>
            <person name="Glukhov E."/>
            <person name="Rex R."/>
            <person name="Dorrestein P.C."/>
            <person name="Knight R."/>
            <person name="Pevzner P."/>
            <person name="Gerwick W.H."/>
            <person name="Gerwick L."/>
        </authorList>
    </citation>
    <scope>NUCLEOTIDE SEQUENCE</scope>
    <source>
        <strain evidence="5">SIO1C4</strain>
    </source>
</reference>
<dbReference type="PROSITE" id="PS00455">
    <property type="entry name" value="AMP_BINDING"/>
    <property type="match status" value="1"/>
</dbReference>
<dbReference type="EMBL" id="JAAHFQ010000351">
    <property type="protein sequence ID" value="NER29336.1"/>
    <property type="molecule type" value="Genomic_DNA"/>
</dbReference>
<evidence type="ECO:0000313" key="5">
    <source>
        <dbReference type="EMBL" id="NER29336.1"/>
    </source>
</evidence>
<dbReference type="GO" id="GO:0031956">
    <property type="term" value="F:medium-chain fatty acid-CoA ligase activity"/>
    <property type="evidence" value="ECO:0007669"/>
    <property type="project" value="TreeGrafter"/>
</dbReference>
<name>A0A6B3N6J9_9CYAN</name>
<dbReference type="SUPFAM" id="SSF56801">
    <property type="entry name" value="Acetyl-CoA synthetase-like"/>
    <property type="match status" value="1"/>
</dbReference>
<dbReference type="Gene3D" id="3.30.300.30">
    <property type="match status" value="1"/>
</dbReference>
<keyword evidence="2 5" id="KW-0436">Ligase</keyword>
<dbReference type="InterPro" id="IPR020845">
    <property type="entry name" value="AMP-binding_CS"/>
</dbReference>
<feature type="domain" description="AMP-binding enzyme C-terminal" evidence="4">
    <location>
        <begin position="423"/>
        <end position="496"/>
    </location>
</feature>
<dbReference type="PANTHER" id="PTHR43201:SF5">
    <property type="entry name" value="MEDIUM-CHAIN ACYL-COA LIGASE ACSF2, MITOCHONDRIAL"/>
    <property type="match status" value="1"/>
</dbReference>
<dbReference type="Pfam" id="PF00501">
    <property type="entry name" value="AMP-binding"/>
    <property type="match status" value="1"/>
</dbReference>
<dbReference type="InterPro" id="IPR045851">
    <property type="entry name" value="AMP-bd_C_sf"/>
</dbReference>
<accession>A0A6B3N6J9</accession>
<dbReference type="InterPro" id="IPR042099">
    <property type="entry name" value="ANL_N_sf"/>
</dbReference>
<evidence type="ECO:0000256" key="1">
    <source>
        <dbReference type="ARBA" id="ARBA00006432"/>
    </source>
</evidence>
<dbReference type="Gene3D" id="3.40.50.12780">
    <property type="entry name" value="N-terminal domain of ligase-like"/>
    <property type="match status" value="1"/>
</dbReference>
<dbReference type="InterPro" id="IPR025110">
    <property type="entry name" value="AMP-bd_C"/>
</dbReference>
<dbReference type="InterPro" id="IPR000873">
    <property type="entry name" value="AMP-dep_synth/lig_dom"/>
</dbReference>
<dbReference type="GO" id="GO:0006631">
    <property type="term" value="P:fatty acid metabolic process"/>
    <property type="evidence" value="ECO:0007669"/>
    <property type="project" value="TreeGrafter"/>
</dbReference>
<proteinExistence type="inferred from homology"/>
<dbReference type="Pfam" id="PF13193">
    <property type="entry name" value="AMP-binding_C"/>
    <property type="match status" value="1"/>
</dbReference>
<gene>
    <name evidence="5" type="ORF">F6J89_17350</name>
</gene>
<sequence>MLNKTVKQYPEKTAIVYGSSRISYQELYSNILGLSKGLSSIGVKQSDCVALILPNCPEFAVSFYATAKLNAIALLLHPSFKESDIKHYVIDSNASVIITDHTRAEVCRKVISELDQKVELVVVGGENSLGICFQDLIHKPVDDLPENASYEGDVLYQYSSGSTGRPKRICRTQNNLFHESNNSVLTLNITESDNILCIVPLYHAYGFGVCLLAAINAGATLVILEPYLQDGVPVEMPFVFRRPRVLELIEEEQISVLPAVPYLFSILAATPPETHASLPSLKLCISAGNFLSKDIFDKFQQRFGIPIRQLYGCTEAGAMAINMKAEAEIKPDSIGLPMKNVEIKVMDDKGDELPSGIVGELVVSSQTLTSGYYNAPEVNKESFKSGHFFTGDLGKKDEQGYLYITGRKKIFIDTGGYKVDPLEVEDVLNSHPKVEEVVVVGTSRPYAGEMIKAVVVSKGECQEDELLSYCKDKLPEFKVPRVIEFREEIPKSALGKILRKDLV</sequence>
<organism evidence="5">
    <name type="scientific">Symploca sp. SIO1C4</name>
    <dbReference type="NCBI Taxonomy" id="2607765"/>
    <lineage>
        <taxon>Bacteria</taxon>
        <taxon>Bacillati</taxon>
        <taxon>Cyanobacteriota</taxon>
        <taxon>Cyanophyceae</taxon>
        <taxon>Coleofasciculales</taxon>
        <taxon>Coleofasciculaceae</taxon>
        <taxon>Symploca</taxon>
    </lineage>
</organism>
<dbReference type="AlphaFoldDB" id="A0A6B3N6J9"/>
<protein>
    <submittedName>
        <fullName evidence="5">Long-chain fatty acid--CoA ligase</fullName>
    </submittedName>
</protein>
<dbReference type="PANTHER" id="PTHR43201">
    <property type="entry name" value="ACYL-COA SYNTHETASE"/>
    <property type="match status" value="1"/>
</dbReference>
<comment type="caution">
    <text evidence="5">The sequence shown here is derived from an EMBL/GenBank/DDBJ whole genome shotgun (WGS) entry which is preliminary data.</text>
</comment>
<feature type="domain" description="AMP-dependent synthetase/ligase" evidence="3">
    <location>
        <begin position="4"/>
        <end position="373"/>
    </location>
</feature>